<dbReference type="AlphaFoldDB" id="A0A6A5YTZ3"/>
<organism evidence="2 3">
    <name type="scientific">Lophiotrema nucula</name>
    <dbReference type="NCBI Taxonomy" id="690887"/>
    <lineage>
        <taxon>Eukaryota</taxon>
        <taxon>Fungi</taxon>
        <taxon>Dikarya</taxon>
        <taxon>Ascomycota</taxon>
        <taxon>Pezizomycotina</taxon>
        <taxon>Dothideomycetes</taxon>
        <taxon>Pleosporomycetidae</taxon>
        <taxon>Pleosporales</taxon>
        <taxon>Lophiotremataceae</taxon>
        <taxon>Lophiotrema</taxon>
    </lineage>
</organism>
<gene>
    <name evidence="2" type="ORF">BDV96DRAFT_691250</name>
</gene>
<name>A0A6A5YTZ3_9PLEO</name>
<feature type="region of interest" description="Disordered" evidence="1">
    <location>
        <begin position="80"/>
        <end position="100"/>
    </location>
</feature>
<evidence type="ECO:0000313" key="2">
    <source>
        <dbReference type="EMBL" id="KAF2110490.1"/>
    </source>
</evidence>
<evidence type="ECO:0000256" key="1">
    <source>
        <dbReference type="SAM" id="MobiDB-lite"/>
    </source>
</evidence>
<accession>A0A6A5YTZ3</accession>
<keyword evidence="3" id="KW-1185">Reference proteome</keyword>
<proteinExistence type="predicted"/>
<dbReference type="EMBL" id="ML977338">
    <property type="protein sequence ID" value="KAF2110490.1"/>
    <property type="molecule type" value="Genomic_DNA"/>
</dbReference>
<reference evidence="2" key="1">
    <citation type="journal article" date="2020" name="Stud. Mycol.">
        <title>101 Dothideomycetes genomes: a test case for predicting lifestyles and emergence of pathogens.</title>
        <authorList>
            <person name="Haridas S."/>
            <person name="Albert R."/>
            <person name="Binder M."/>
            <person name="Bloem J."/>
            <person name="Labutti K."/>
            <person name="Salamov A."/>
            <person name="Andreopoulos B."/>
            <person name="Baker S."/>
            <person name="Barry K."/>
            <person name="Bills G."/>
            <person name="Bluhm B."/>
            <person name="Cannon C."/>
            <person name="Castanera R."/>
            <person name="Culley D."/>
            <person name="Daum C."/>
            <person name="Ezra D."/>
            <person name="Gonzalez J."/>
            <person name="Henrissat B."/>
            <person name="Kuo A."/>
            <person name="Liang C."/>
            <person name="Lipzen A."/>
            <person name="Lutzoni F."/>
            <person name="Magnuson J."/>
            <person name="Mondo S."/>
            <person name="Nolan M."/>
            <person name="Ohm R."/>
            <person name="Pangilinan J."/>
            <person name="Park H.-J."/>
            <person name="Ramirez L."/>
            <person name="Alfaro M."/>
            <person name="Sun H."/>
            <person name="Tritt A."/>
            <person name="Yoshinaga Y."/>
            <person name="Zwiers L.-H."/>
            <person name="Turgeon B."/>
            <person name="Goodwin S."/>
            <person name="Spatafora J."/>
            <person name="Crous P."/>
            <person name="Grigoriev I."/>
        </authorList>
    </citation>
    <scope>NUCLEOTIDE SEQUENCE</scope>
    <source>
        <strain evidence="2">CBS 627.86</strain>
    </source>
</reference>
<dbReference type="Proteomes" id="UP000799770">
    <property type="component" value="Unassembled WGS sequence"/>
</dbReference>
<evidence type="ECO:0000313" key="3">
    <source>
        <dbReference type="Proteomes" id="UP000799770"/>
    </source>
</evidence>
<protein>
    <submittedName>
        <fullName evidence="2">Uncharacterized protein</fullName>
    </submittedName>
</protein>
<sequence>MPGYQRSMTTWDVRSQLQSYEDSRQNGCCFDRALGLRSVRNFGAGARESMDERLKEELAARNAARQSKTLNVVQSGRITKQKPAAPKSDINRLTGPGQSNIAHDRAYEAGQVKARTYKAPSIKMLSQPTKGQAARDFVREEIKAGIRRAPPAPAQTRMPAIKMVSVPITKKKAGPLSAFPNFGASKPKIRQVQAMVPANRR</sequence>